<gene>
    <name evidence="1" type="ORF">L1049_026364</name>
</gene>
<sequence length="130" mass="14345">MLLSLLANSTYPPPIHHLLNFPHHVVCCMAHSELNPRGCTQLPQRSTTGSKCGIFAPVNPHLIGAGHRCYPSKLLVRLNAGVPQFTPSSRKRKKLEEENEILVGSKRRPFALAAQNADEEGAQSISERWA</sequence>
<accession>A0AAP0R6C8</accession>
<dbReference type="AlphaFoldDB" id="A0AAP0R6C8"/>
<name>A0AAP0R6C8_LIQFO</name>
<comment type="caution">
    <text evidence="1">The sequence shown here is derived from an EMBL/GenBank/DDBJ whole genome shotgun (WGS) entry which is preliminary data.</text>
</comment>
<proteinExistence type="predicted"/>
<reference evidence="1 2" key="1">
    <citation type="journal article" date="2024" name="Plant J.">
        <title>Genome sequences and population genomics reveal climatic adaptation and genomic divergence between two closely related sweetgum species.</title>
        <authorList>
            <person name="Xu W.Q."/>
            <person name="Ren C.Q."/>
            <person name="Zhang X.Y."/>
            <person name="Comes H.P."/>
            <person name="Liu X.H."/>
            <person name="Li Y.G."/>
            <person name="Kettle C.J."/>
            <person name="Jalonen R."/>
            <person name="Gaisberger H."/>
            <person name="Ma Y.Z."/>
            <person name="Qiu Y.X."/>
        </authorList>
    </citation>
    <scope>NUCLEOTIDE SEQUENCE [LARGE SCALE GENOMIC DNA]</scope>
    <source>
        <strain evidence="1">Hangzhou</strain>
    </source>
</reference>
<evidence type="ECO:0000313" key="1">
    <source>
        <dbReference type="EMBL" id="KAK9270780.1"/>
    </source>
</evidence>
<organism evidence="1 2">
    <name type="scientific">Liquidambar formosana</name>
    <name type="common">Formosan gum</name>
    <dbReference type="NCBI Taxonomy" id="63359"/>
    <lineage>
        <taxon>Eukaryota</taxon>
        <taxon>Viridiplantae</taxon>
        <taxon>Streptophyta</taxon>
        <taxon>Embryophyta</taxon>
        <taxon>Tracheophyta</taxon>
        <taxon>Spermatophyta</taxon>
        <taxon>Magnoliopsida</taxon>
        <taxon>eudicotyledons</taxon>
        <taxon>Gunneridae</taxon>
        <taxon>Pentapetalae</taxon>
        <taxon>Saxifragales</taxon>
        <taxon>Altingiaceae</taxon>
        <taxon>Liquidambar</taxon>
    </lineage>
</organism>
<evidence type="ECO:0000313" key="2">
    <source>
        <dbReference type="Proteomes" id="UP001415857"/>
    </source>
</evidence>
<protein>
    <submittedName>
        <fullName evidence="1">Uncharacterized protein</fullName>
    </submittedName>
</protein>
<dbReference type="EMBL" id="JBBPBK010000014">
    <property type="protein sequence ID" value="KAK9270780.1"/>
    <property type="molecule type" value="Genomic_DNA"/>
</dbReference>
<keyword evidence="2" id="KW-1185">Reference proteome</keyword>
<dbReference type="Proteomes" id="UP001415857">
    <property type="component" value="Unassembled WGS sequence"/>
</dbReference>